<evidence type="ECO:0000256" key="6">
    <source>
        <dbReference type="SAM" id="MobiDB-lite"/>
    </source>
</evidence>
<reference evidence="9" key="1">
    <citation type="submission" date="2017-09" db="EMBL/GenBank/DDBJ databases">
        <title>Polyketide synthases of a Diaporthe helianthi virulent isolate.</title>
        <authorList>
            <person name="Baroncelli R."/>
        </authorList>
    </citation>
    <scope>NUCLEOTIDE SEQUENCE [LARGE SCALE GENOMIC DNA]</scope>
    <source>
        <strain evidence="9">7/96</strain>
    </source>
</reference>
<dbReference type="Gene3D" id="1.20.1250.20">
    <property type="entry name" value="MFS general substrate transporter like domains"/>
    <property type="match status" value="1"/>
</dbReference>
<evidence type="ECO:0000256" key="5">
    <source>
        <dbReference type="ARBA" id="ARBA00023136"/>
    </source>
</evidence>
<dbReference type="EMBL" id="MAVT02000633">
    <property type="protein sequence ID" value="POS74413.1"/>
    <property type="molecule type" value="Genomic_DNA"/>
</dbReference>
<dbReference type="OrthoDB" id="10021397at2759"/>
<evidence type="ECO:0000313" key="9">
    <source>
        <dbReference type="EMBL" id="POS74413.1"/>
    </source>
</evidence>
<name>A0A2P5HVY8_DIAHE</name>
<evidence type="ECO:0000256" key="1">
    <source>
        <dbReference type="ARBA" id="ARBA00004141"/>
    </source>
</evidence>
<feature type="transmembrane region" description="Helical" evidence="7">
    <location>
        <begin position="270"/>
        <end position="289"/>
    </location>
</feature>
<evidence type="ECO:0000256" key="7">
    <source>
        <dbReference type="SAM" id="Phobius"/>
    </source>
</evidence>
<feature type="transmembrane region" description="Helical" evidence="7">
    <location>
        <begin position="69"/>
        <end position="95"/>
    </location>
</feature>
<comment type="subcellular location">
    <subcellularLocation>
        <location evidence="1">Membrane</location>
        <topology evidence="1">Multi-pass membrane protein</topology>
    </subcellularLocation>
</comment>
<feature type="region of interest" description="Disordered" evidence="6">
    <location>
        <begin position="1"/>
        <end position="27"/>
    </location>
</feature>
<protein>
    <submittedName>
        <fullName evidence="9">SGE1</fullName>
    </submittedName>
</protein>
<dbReference type="InterPro" id="IPR020846">
    <property type="entry name" value="MFS_dom"/>
</dbReference>
<dbReference type="PANTHER" id="PTHR23501:SF177">
    <property type="entry name" value="MAJOR FACILITATOR SUPERFAMILY (MFS) PROFILE DOMAIN-CONTAINING PROTEIN-RELATED"/>
    <property type="match status" value="1"/>
</dbReference>
<feature type="transmembrane region" description="Helical" evidence="7">
    <location>
        <begin position="107"/>
        <end position="125"/>
    </location>
</feature>
<gene>
    <name evidence="9" type="ORF">DHEL01_v207193</name>
</gene>
<dbReference type="PANTHER" id="PTHR23501">
    <property type="entry name" value="MAJOR FACILITATOR SUPERFAMILY"/>
    <property type="match status" value="1"/>
</dbReference>
<dbReference type="Gene3D" id="1.20.1720.10">
    <property type="entry name" value="Multidrug resistance protein D"/>
    <property type="match status" value="1"/>
</dbReference>
<dbReference type="InterPro" id="IPR011701">
    <property type="entry name" value="MFS"/>
</dbReference>
<feature type="transmembrane region" description="Helical" evidence="7">
    <location>
        <begin position="162"/>
        <end position="187"/>
    </location>
</feature>
<sequence length="574" mass="61120">MPGSRKTTAVDSAGPTASSTTLSPQSSNNIQLHTADEHVQERGGNVNHHVLRAEEKQEDLSEYPSNARLLFLFLALILCMLLAVIDMTITATAVPHITDEFHSLNDVGWYASVFFMTVASSQSTWGKIFRYFDLKAMFLGSIALFELGNLICGVAPNSNALIVGRAITGLGASGVIAGCYTVAAFAVRPAQRPAFTGGLAATYGIGSSIAPVIGGVLADRVTWRWCFYLNLPIGGFAAAVLFFIFKTPPQARSEADHNAPWREKLLQMDLPGFFISLAAVTCLLLALLWGGTAKRWDSADVIGTLVGFFLLAILFAVVEYYQGERSMVVPRIMKQRLVLVGSVVGFLTGGAQFVLVYYVPIYFQAILGMSAQDSGVRNLAYIIAISLFTIVSGAAISITGHSTPLVVGGCALWTVAAGLITTWSKSTTTGQTIGYQILAGVGVGIAYQGPILAAQALAAPTDIAATSAMLLFFQTMGGAFTVSAAQSGFTNELIRRLRGYSPETDVMAVIATGVTELPKVYGGQELDAILRSYSDGLQVVFTIIVGLTGAATLCALFLPWRSFKSIRAQRGDKI</sequence>
<keyword evidence="10" id="KW-1185">Reference proteome</keyword>
<dbReference type="GO" id="GO:0005886">
    <property type="term" value="C:plasma membrane"/>
    <property type="evidence" value="ECO:0007669"/>
    <property type="project" value="TreeGrafter"/>
</dbReference>
<dbReference type="FunFam" id="1.20.1250.20:FF:000196">
    <property type="entry name" value="MFS toxin efflux pump (AflT)"/>
    <property type="match status" value="1"/>
</dbReference>
<feature type="transmembrane region" description="Helical" evidence="7">
    <location>
        <begin position="301"/>
        <end position="321"/>
    </location>
</feature>
<keyword evidence="4 7" id="KW-1133">Transmembrane helix</keyword>
<dbReference type="STRING" id="158607.A0A2P5HVY8"/>
<organism evidence="9 10">
    <name type="scientific">Diaporthe helianthi</name>
    <dbReference type="NCBI Taxonomy" id="158607"/>
    <lineage>
        <taxon>Eukaryota</taxon>
        <taxon>Fungi</taxon>
        <taxon>Dikarya</taxon>
        <taxon>Ascomycota</taxon>
        <taxon>Pezizomycotina</taxon>
        <taxon>Sordariomycetes</taxon>
        <taxon>Sordariomycetidae</taxon>
        <taxon>Diaporthales</taxon>
        <taxon>Diaporthaceae</taxon>
        <taxon>Diaporthe</taxon>
    </lineage>
</organism>
<feature type="transmembrane region" description="Helical" evidence="7">
    <location>
        <begin position="539"/>
        <end position="560"/>
    </location>
</feature>
<evidence type="ECO:0000256" key="4">
    <source>
        <dbReference type="ARBA" id="ARBA00022989"/>
    </source>
</evidence>
<feature type="transmembrane region" description="Helical" evidence="7">
    <location>
        <begin position="194"/>
        <end position="216"/>
    </location>
</feature>
<dbReference type="SUPFAM" id="SSF103473">
    <property type="entry name" value="MFS general substrate transporter"/>
    <property type="match status" value="1"/>
</dbReference>
<evidence type="ECO:0000259" key="8">
    <source>
        <dbReference type="PROSITE" id="PS50850"/>
    </source>
</evidence>
<dbReference type="CDD" id="cd17502">
    <property type="entry name" value="MFS_Azr1_MDR_like"/>
    <property type="match status" value="1"/>
</dbReference>
<dbReference type="AlphaFoldDB" id="A0A2P5HVY8"/>
<dbReference type="Pfam" id="PF07690">
    <property type="entry name" value="MFS_1"/>
    <property type="match status" value="1"/>
</dbReference>
<dbReference type="InterPro" id="IPR036259">
    <property type="entry name" value="MFS_trans_sf"/>
</dbReference>
<accession>A0A2P5HVY8</accession>
<comment type="caution">
    <text evidence="9">The sequence shown here is derived from an EMBL/GenBank/DDBJ whole genome shotgun (WGS) entry which is preliminary data.</text>
</comment>
<feature type="transmembrane region" description="Helical" evidence="7">
    <location>
        <begin position="405"/>
        <end position="423"/>
    </location>
</feature>
<keyword evidence="5 7" id="KW-0472">Membrane</keyword>
<evidence type="ECO:0000256" key="2">
    <source>
        <dbReference type="ARBA" id="ARBA00022448"/>
    </source>
</evidence>
<feature type="transmembrane region" description="Helical" evidence="7">
    <location>
        <begin position="435"/>
        <end position="458"/>
    </location>
</feature>
<keyword evidence="3 7" id="KW-0812">Transmembrane</keyword>
<feature type="transmembrane region" description="Helical" evidence="7">
    <location>
        <begin position="222"/>
        <end position="245"/>
    </location>
</feature>
<dbReference type="PROSITE" id="PS50850">
    <property type="entry name" value="MFS"/>
    <property type="match status" value="1"/>
</dbReference>
<feature type="domain" description="Major facilitator superfamily (MFS) profile" evidence="8">
    <location>
        <begin position="72"/>
        <end position="563"/>
    </location>
</feature>
<feature type="transmembrane region" description="Helical" evidence="7">
    <location>
        <begin position="470"/>
        <end position="489"/>
    </location>
</feature>
<dbReference type="FunCoup" id="A0A2P5HVY8">
    <property type="interactions" value="72"/>
</dbReference>
<keyword evidence="2" id="KW-0813">Transport</keyword>
<evidence type="ECO:0000256" key="3">
    <source>
        <dbReference type="ARBA" id="ARBA00022692"/>
    </source>
</evidence>
<dbReference type="Proteomes" id="UP000094444">
    <property type="component" value="Unassembled WGS sequence"/>
</dbReference>
<feature type="transmembrane region" description="Helical" evidence="7">
    <location>
        <begin position="379"/>
        <end position="398"/>
    </location>
</feature>
<proteinExistence type="predicted"/>
<evidence type="ECO:0000313" key="10">
    <source>
        <dbReference type="Proteomes" id="UP000094444"/>
    </source>
</evidence>
<dbReference type="GO" id="GO:0022857">
    <property type="term" value="F:transmembrane transporter activity"/>
    <property type="evidence" value="ECO:0007669"/>
    <property type="project" value="InterPro"/>
</dbReference>
<feature type="transmembrane region" description="Helical" evidence="7">
    <location>
        <begin position="137"/>
        <end position="156"/>
    </location>
</feature>
<dbReference type="InParanoid" id="A0A2P5HVY8"/>
<feature type="transmembrane region" description="Helical" evidence="7">
    <location>
        <begin position="337"/>
        <end position="359"/>
    </location>
</feature>